<keyword evidence="4" id="KW-1185">Reference proteome</keyword>
<name>A0A0C4YL45_9BURK</name>
<protein>
    <recommendedName>
        <fullName evidence="2">Surface-adhesin protein E-like domain-containing protein</fullName>
    </recommendedName>
</protein>
<feature type="signal peptide" evidence="1">
    <location>
        <begin position="1"/>
        <end position="24"/>
    </location>
</feature>
<proteinExistence type="predicted"/>
<dbReference type="Proteomes" id="UP000031843">
    <property type="component" value="Chromosome secondary"/>
</dbReference>
<dbReference type="EMBL" id="CP010537">
    <property type="protein sequence ID" value="AJG23285.1"/>
    <property type="molecule type" value="Genomic_DNA"/>
</dbReference>
<reference evidence="3 4" key="1">
    <citation type="journal article" date="2015" name="Genome Announc.">
        <title>Complete Genome Sequence of Cupriavidus basilensis 4G11, Isolated from the Oak Ridge Field Research Center Site.</title>
        <authorList>
            <person name="Ray J."/>
            <person name="Waters R.J."/>
            <person name="Skerker J.M."/>
            <person name="Kuehl J.V."/>
            <person name="Price M.N."/>
            <person name="Huang J."/>
            <person name="Chakraborty R."/>
            <person name="Arkin A.P."/>
            <person name="Deutschbauer A."/>
        </authorList>
    </citation>
    <scope>NUCLEOTIDE SEQUENCE [LARGE SCALE GENOMIC DNA]</scope>
    <source>
        <strain evidence="3">4G11</strain>
    </source>
</reference>
<dbReference type="OrthoDB" id="8962637at2"/>
<feature type="domain" description="Surface-adhesin protein E-like" evidence="2">
    <location>
        <begin position="74"/>
        <end position="182"/>
    </location>
</feature>
<dbReference type="KEGG" id="cbw:RR42_s1697"/>
<accession>A0A0C4YL45</accession>
<dbReference type="AlphaFoldDB" id="A0A0C4YL45"/>
<dbReference type="Pfam" id="PF16747">
    <property type="entry name" value="Adhesin_E"/>
    <property type="match status" value="1"/>
</dbReference>
<evidence type="ECO:0000256" key="1">
    <source>
        <dbReference type="SAM" id="SignalP"/>
    </source>
</evidence>
<dbReference type="RefSeq" id="WP_043355034.1">
    <property type="nucleotide sequence ID" value="NZ_CP010537.1"/>
</dbReference>
<evidence type="ECO:0000313" key="3">
    <source>
        <dbReference type="EMBL" id="AJG23285.1"/>
    </source>
</evidence>
<keyword evidence="1" id="KW-0732">Signal</keyword>
<feature type="chain" id="PRO_5002173938" description="Surface-adhesin protein E-like domain-containing protein" evidence="1">
    <location>
        <begin position="25"/>
        <end position="183"/>
    </location>
</feature>
<dbReference type="STRING" id="68895.RR42_s1697"/>
<dbReference type="InterPro" id="IPR031939">
    <property type="entry name" value="Adhesin_E-like"/>
</dbReference>
<gene>
    <name evidence="3" type="ORF">RR42_s1697</name>
</gene>
<organism evidence="3 4">
    <name type="scientific">Cupriavidus basilensis</name>
    <dbReference type="NCBI Taxonomy" id="68895"/>
    <lineage>
        <taxon>Bacteria</taxon>
        <taxon>Pseudomonadati</taxon>
        <taxon>Pseudomonadota</taxon>
        <taxon>Betaproteobacteria</taxon>
        <taxon>Burkholderiales</taxon>
        <taxon>Burkholderiaceae</taxon>
        <taxon>Cupriavidus</taxon>
    </lineage>
</organism>
<evidence type="ECO:0000259" key="2">
    <source>
        <dbReference type="Pfam" id="PF16747"/>
    </source>
</evidence>
<sequence>MSLRAFFHAAAVLVGSSVCLAAYAEPVATVRPAATAGSFECQAPSGGVAFRSTPREGCTVPAAPDSSVPDPQRWLPLTGANGVISYFDKTSVRRRGPEVGVAVMRNAPAGVIRTTSGEPIRSSLKRMVFNCATSMYAVVEQTLYAKRYARGESLYTINAPHTGMPQPASAGTVPGELLSRVCP</sequence>
<evidence type="ECO:0000313" key="4">
    <source>
        <dbReference type="Proteomes" id="UP000031843"/>
    </source>
</evidence>